<comment type="caution">
    <text evidence="2">The sequence shown here is derived from an EMBL/GenBank/DDBJ whole genome shotgun (WGS) entry which is preliminary data.</text>
</comment>
<keyword evidence="2" id="KW-0547">Nucleotide-binding</keyword>
<protein>
    <submittedName>
        <fullName evidence="2">Replicative DNA helicase</fullName>
    </submittedName>
</protein>
<evidence type="ECO:0000259" key="1">
    <source>
        <dbReference type="Pfam" id="PF03796"/>
    </source>
</evidence>
<proteinExistence type="predicted"/>
<name>T1BA18_9ZZZZ</name>
<dbReference type="Gene3D" id="3.40.50.300">
    <property type="entry name" value="P-loop containing nucleotide triphosphate hydrolases"/>
    <property type="match status" value="1"/>
</dbReference>
<dbReference type="GO" id="GO:0006260">
    <property type="term" value="P:DNA replication"/>
    <property type="evidence" value="ECO:0007669"/>
    <property type="project" value="InterPro"/>
</dbReference>
<dbReference type="InterPro" id="IPR007694">
    <property type="entry name" value="DNA_helicase_DnaB-like_C"/>
</dbReference>
<organism evidence="2">
    <name type="scientific">mine drainage metagenome</name>
    <dbReference type="NCBI Taxonomy" id="410659"/>
    <lineage>
        <taxon>unclassified sequences</taxon>
        <taxon>metagenomes</taxon>
        <taxon>ecological metagenomes</taxon>
    </lineage>
</organism>
<dbReference type="Pfam" id="PF03796">
    <property type="entry name" value="DnaB_C"/>
    <property type="match status" value="1"/>
</dbReference>
<evidence type="ECO:0000313" key="2">
    <source>
        <dbReference type="EMBL" id="EQD69756.1"/>
    </source>
</evidence>
<keyword evidence="2" id="KW-0067">ATP-binding</keyword>
<feature type="domain" description="SF4 helicase" evidence="1">
    <location>
        <begin position="7"/>
        <end position="39"/>
    </location>
</feature>
<dbReference type="GO" id="GO:0003678">
    <property type="term" value="F:DNA helicase activity"/>
    <property type="evidence" value="ECO:0007669"/>
    <property type="project" value="InterPro"/>
</dbReference>
<dbReference type="InterPro" id="IPR027417">
    <property type="entry name" value="P-loop_NTPase"/>
</dbReference>
<dbReference type="AlphaFoldDB" id="T1BA18"/>
<dbReference type="EMBL" id="AUZX01004840">
    <property type="protein sequence ID" value="EQD69756.1"/>
    <property type="molecule type" value="Genomic_DNA"/>
</dbReference>
<gene>
    <name evidence="2" type="ORF">B1A_06675</name>
</gene>
<keyword evidence="2" id="KW-0347">Helicase</keyword>
<feature type="non-terminal residue" evidence="2">
    <location>
        <position position="1"/>
    </location>
</feature>
<keyword evidence="2" id="KW-0378">Hydrolase</keyword>
<dbReference type="GO" id="GO:0005524">
    <property type="term" value="F:ATP binding"/>
    <property type="evidence" value="ECO:0007669"/>
    <property type="project" value="InterPro"/>
</dbReference>
<sequence>YHKDSPDKGLAEVIIGKQRNGPTGTFKLAFLGRYTKFENYDPGQYGGSFE</sequence>
<reference evidence="2" key="1">
    <citation type="submission" date="2013-08" db="EMBL/GenBank/DDBJ databases">
        <authorList>
            <person name="Mendez C."/>
            <person name="Richter M."/>
            <person name="Ferrer M."/>
            <person name="Sanchez J."/>
        </authorList>
    </citation>
    <scope>NUCLEOTIDE SEQUENCE</scope>
</reference>
<reference evidence="2" key="2">
    <citation type="journal article" date="2014" name="ISME J.">
        <title>Microbial stratification in low pH oxic and suboxic macroscopic growths along an acid mine drainage.</title>
        <authorList>
            <person name="Mendez-Garcia C."/>
            <person name="Mesa V."/>
            <person name="Sprenger R.R."/>
            <person name="Richter M."/>
            <person name="Diez M.S."/>
            <person name="Solano J."/>
            <person name="Bargiela R."/>
            <person name="Golyshina O.V."/>
            <person name="Manteca A."/>
            <person name="Ramos J.L."/>
            <person name="Gallego J.R."/>
            <person name="Llorente I."/>
            <person name="Martins Dos Santos V.A."/>
            <person name="Jensen O.N."/>
            <person name="Pelaez A.I."/>
            <person name="Sanchez J."/>
            <person name="Ferrer M."/>
        </authorList>
    </citation>
    <scope>NUCLEOTIDE SEQUENCE</scope>
</reference>
<accession>T1BA18</accession>